<dbReference type="PANTHER" id="PTHR44936">
    <property type="entry name" value="SENSOR PROTEIN CREC"/>
    <property type="match status" value="1"/>
</dbReference>
<evidence type="ECO:0000256" key="12">
    <source>
        <dbReference type="SAM" id="MobiDB-lite"/>
    </source>
</evidence>
<dbReference type="AlphaFoldDB" id="A0A1I1TMP4"/>
<accession>A0A1I1TMP4</accession>
<dbReference type="Pfam" id="PF02518">
    <property type="entry name" value="HATPase_c"/>
    <property type="match status" value="1"/>
</dbReference>
<dbReference type="Gene3D" id="6.10.340.10">
    <property type="match status" value="1"/>
</dbReference>
<dbReference type="EMBL" id="FOLM01000020">
    <property type="protein sequence ID" value="SFD59775.1"/>
    <property type="molecule type" value="Genomic_DNA"/>
</dbReference>
<dbReference type="InterPro" id="IPR013587">
    <property type="entry name" value="Nitrate/nitrite_sensing"/>
</dbReference>
<evidence type="ECO:0000256" key="9">
    <source>
        <dbReference type="ARBA" id="ARBA00022840"/>
    </source>
</evidence>
<feature type="compositionally biased region" description="Pro residues" evidence="12">
    <location>
        <begin position="689"/>
        <end position="707"/>
    </location>
</feature>
<evidence type="ECO:0000256" key="8">
    <source>
        <dbReference type="ARBA" id="ARBA00022777"/>
    </source>
</evidence>
<evidence type="ECO:0000256" key="11">
    <source>
        <dbReference type="ARBA" id="ARBA00023012"/>
    </source>
</evidence>
<evidence type="ECO:0000256" key="10">
    <source>
        <dbReference type="ARBA" id="ARBA00022989"/>
    </source>
</evidence>
<dbReference type="GO" id="GO:0004673">
    <property type="term" value="F:protein histidine kinase activity"/>
    <property type="evidence" value="ECO:0007669"/>
    <property type="project" value="UniProtKB-EC"/>
</dbReference>
<evidence type="ECO:0000256" key="7">
    <source>
        <dbReference type="ARBA" id="ARBA00022741"/>
    </source>
</evidence>
<feature type="region of interest" description="Disordered" evidence="12">
    <location>
        <begin position="655"/>
        <end position="796"/>
    </location>
</feature>
<keyword evidence="10" id="KW-0472">Membrane</keyword>
<dbReference type="Pfam" id="PF08376">
    <property type="entry name" value="NIT"/>
    <property type="match status" value="1"/>
</dbReference>
<dbReference type="SMART" id="SM00387">
    <property type="entry name" value="HATPase_c"/>
    <property type="match status" value="1"/>
</dbReference>
<dbReference type="GO" id="GO:0005524">
    <property type="term" value="F:ATP binding"/>
    <property type="evidence" value="ECO:0007669"/>
    <property type="project" value="UniProtKB-KW"/>
</dbReference>
<keyword evidence="5" id="KW-0808">Transferase</keyword>
<evidence type="ECO:0000256" key="6">
    <source>
        <dbReference type="ARBA" id="ARBA00022692"/>
    </source>
</evidence>
<dbReference type="Gene3D" id="3.30.565.10">
    <property type="entry name" value="Histidine kinase-like ATPase, C-terminal domain"/>
    <property type="match status" value="1"/>
</dbReference>
<evidence type="ECO:0000256" key="4">
    <source>
        <dbReference type="ARBA" id="ARBA00022553"/>
    </source>
</evidence>
<dbReference type="PROSITE" id="PS50885">
    <property type="entry name" value="HAMP"/>
    <property type="match status" value="1"/>
</dbReference>
<dbReference type="OrthoDB" id="4652229at2"/>
<dbReference type="InterPro" id="IPR050980">
    <property type="entry name" value="2C_sensor_his_kinase"/>
</dbReference>
<dbReference type="InterPro" id="IPR036890">
    <property type="entry name" value="HATPase_C_sf"/>
</dbReference>
<feature type="compositionally biased region" description="Low complexity" evidence="12">
    <location>
        <begin position="743"/>
        <end position="756"/>
    </location>
</feature>
<dbReference type="STRING" id="910347.SAMN05421773_12044"/>
<evidence type="ECO:0000256" key="2">
    <source>
        <dbReference type="ARBA" id="ARBA00004370"/>
    </source>
</evidence>
<keyword evidence="6" id="KW-0812">Transmembrane</keyword>
<dbReference type="RefSeq" id="WP_093841228.1">
    <property type="nucleotide sequence ID" value="NZ_FOLM01000020.1"/>
</dbReference>
<evidence type="ECO:0000313" key="15">
    <source>
        <dbReference type="Proteomes" id="UP000199207"/>
    </source>
</evidence>
<dbReference type="InterPro" id="IPR003594">
    <property type="entry name" value="HATPase_dom"/>
</dbReference>
<proteinExistence type="predicted"/>
<keyword evidence="11" id="KW-0902">Two-component regulatory system</keyword>
<keyword evidence="9" id="KW-0067">ATP-binding</keyword>
<evidence type="ECO:0000256" key="1">
    <source>
        <dbReference type="ARBA" id="ARBA00000085"/>
    </source>
</evidence>
<keyword evidence="8 14" id="KW-0418">Kinase</keyword>
<feature type="domain" description="HAMP" evidence="13">
    <location>
        <begin position="308"/>
        <end position="362"/>
    </location>
</feature>
<protein>
    <recommendedName>
        <fullName evidence="3">histidine kinase</fullName>
        <ecNumber evidence="3">2.7.13.3</ecNumber>
    </recommendedName>
</protein>
<comment type="subcellular location">
    <subcellularLocation>
        <location evidence="2">Membrane</location>
    </subcellularLocation>
</comment>
<dbReference type="SMART" id="SM00304">
    <property type="entry name" value="HAMP"/>
    <property type="match status" value="1"/>
</dbReference>
<evidence type="ECO:0000256" key="5">
    <source>
        <dbReference type="ARBA" id="ARBA00022679"/>
    </source>
</evidence>
<dbReference type="GO" id="GO:0000160">
    <property type="term" value="P:phosphorelay signal transduction system"/>
    <property type="evidence" value="ECO:0007669"/>
    <property type="project" value="UniProtKB-KW"/>
</dbReference>
<keyword evidence="10" id="KW-1133">Transmembrane helix</keyword>
<name>A0A1I1TMP4_9ACTN</name>
<dbReference type="Proteomes" id="UP000199207">
    <property type="component" value="Unassembled WGS sequence"/>
</dbReference>
<keyword evidence="15" id="KW-1185">Reference proteome</keyword>
<gene>
    <name evidence="14" type="ORF">SAMN05421773_12044</name>
</gene>
<dbReference type="GO" id="GO:0016020">
    <property type="term" value="C:membrane"/>
    <property type="evidence" value="ECO:0007669"/>
    <property type="project" value="UniProtKB-SubCell"/>
</dbReference>
<evidence type="ECO:0000256" key="3">
    <source>
        <dbReference type="ARBA" id="ARBA00012438"/>
    </source>
</evidence>
<comment type="catalytic activity">
    <reaction evidence="1">
        <text>ATP + protein L-histidine = ADP + protein N-phospho-L-histidine.</text>
        <dbReference type="EC" id="2.7.13.3"/>
    </reaction>
</comment>
<feature type="compositionally biased region" description="Low complexity" evidence="12">
    <location>
        <begin position="655"/>
        <end position="673"/>
    </location>
</feature>
<dbReference type="SUPFAM" id="SSF55874">
    <property type="entry name" value="ATPase domain of HSP90 chaperone/DNA topoisomerase II/histidine kinase"/>
    <property type="match status" value="1"/>
</dbReference>
<reference evidence="14 15" key="1">
    <citation type="submission" date="2016-10" db="EMBL/GenBank/DDBJ databases">
        <authorList>
            <person name="de Groot N.N."/>
        </authorList>
    </citation>
    <scope>NUCLEOTIDE SEQUENCE [LARGE SCALE GENOMIC DNA]</scope>
    <source>
        <strain evidence="14 15">CGMCC 4.5739</strain>
    </source>
</reference>
<organism evidence="14 15">
    <name type="scientific">Streptomyces aidingensis</name>
    <dbReference type="NCBI Taxonomy" id="910347"/>
    <lineage>
        <taxon>Bacteria</taxon>
        <taxon>Bacillati</taxon>
        <taxon>Actinomycetota</taxon>
        <taxon>Actinomycetes</taxon>
        <taxon>Kitasatosporales</taxon>
        <taxon>Streptomycetaceae</taxon>
        <taxon>Streptomyces</taxon>
    </lineage>
</organism>
<dbReference type="PANTHER" id="PTHR44936:SF9">
    <property type="entry name" value="SENSOR PROTEIN CREC"/>
    <property type="match status" value="1"/>
</dbReference>
<keyword evidence="4" id="KW-0597">Phosphoprotein</keyword>
<sequence>MALTSLAVTAVGAPTVYSAARSLMGAQQLVEDAELAERAVSLAHALAEERDTLVIALAGPSPDPAAALDPSVRSRSDRRVDELRADAPAPLLRRLETLADTREQALSGDAGPLAVHDAYSLIITQLDAVTRSVSRERPERAADPVSGALPDLARAVDASAATRGLLAAALLLGGDQPELVQGAQRARAREEAALADFATTGGARGQDVYDTTVTGPEAAAAAGYLQAFTAAPGAAPAAELREAGAEQVAAALAARTELQRGVLASLVGRQTENLRELRADDLTALQLRVALVAAAVLLAAGISVATARSLTRPLAVVRLGTRRVASDPAGQEPVRYIGRNDEFAEVIAAVNALHARAVTLQREAGEATADRGDLHEEHHRLTAERQRLLTEQQELSRRLAALHGAVHGTFAHHADRILALAAEQLAVLERLEQHETDPDHLATLFSLDHLAARVRRHGENLLLLAGAERPAPPDRPLPLVDVLRAAVSEIERYELVEIDQPVPELLIEGFAVRDISHLLAELLDNATAFSPPHARVGLAGRTRPDGGAALLVTDEGIGMTGARLAELNERLAEPGDIPPPGADGDPGIGMGMYTVARLVARHGLHVSLRLRAEGGIAAEVILPPALVLATDPEAQDPAAVAAVAAVPAEPADTLWTTGAAPATPATGPADAAPAPWPPPGAGIDAPVMPDLPSPPDAAPAGPDPLPVPDAGIDAAAEPAGGSDPGGAATSDPGPRWPAEEPAEPVAEPVAGPVAEPAVEHDRAPAEPLAEWDGQDPAPPPATAPAAPHIPVRQRDRAALRAQLEGFTRGARAGERAAAAEEEAQP</sequence>
<evidence type="ECO:0000259" key="13">
    <source>
        <dbReference type="PROSITE" id="PS50885"/>
    </source>
</evidence>
<keyword evidence="7" id="KW-0547">Nucleotide-binding</keyword>
<dbReference type="EC" id="2.7.13.3" evidence="3"/>
<evidence type="ECO:0000313" key="14">
    <source>
        <dbReference type="EMBL" id="SFD59775.1"/>
    </source>
</evidence>
<dbReference type="InterPro" id="IPR003660">
    <property type="entry name" value="HAMP_dom"/>
</dbReference>